<dbReference type="InterPro" id="IPR013762">
    <property type="entry name" value="Integrase-like_cat_sf"/>
</dbReference>
<dbReference type="SUPFAM" id="SSF88713">
    <property type="entry name" value="Glycoside hydrolase/deacetylase"/>
    <property type="match status" value="1"/>
</dbReference>
<dbReference type="InterPro" id="IPR028995">
    <property type="entry name" value="Glyco_hydro_57/38_cen_sf"/>
</dbReference>
<dbReference type="EMBL" id="CAMXCT020000058">
    <property type="protein sequence ID" value="CAL1126549.1"/>
    <property type="molecule type" value="Genomic_DNA"/>
</dbReference>
<keyword evidence="5 11" id="KW-0378">Hydrolase</keyword>
<reference evidence="15 16" key="2">
    <citation type="submission" date="2024-05" db="EMBL/GenBank/DDBJ databases">
        <authorList>
            <person name="Chen Y."/>
            <person name="Shah S."/>
            <person name="Dougan E. K."/>
            <person name="Thang M."/>
            <person name="Chan C."/>
        </authorList>
    </citation>
    <scope>NUCLEOTIDE SEQUENCE [LARGE SCALE GENOMIC DNA]</scope>
</reference>
<evidence type="ECO:0000313" key="16">
    <source>
        <dbReference type="Proteomes" id="UP001152797"/>
    </source>
</evidence>
<dbReference type="GO" id="GO:0006310">
    <property type="term" value="P:DNA recombination"/>
    <property type="evidence" value="ECO:0007669"/>
    <property type="project" value="UniProtKB-KW"/>
</dbReference>
<feature type="domain" description="Glycoside hydrolase family 38 central" evidence="13">
    <location>
        <begin position="339"/>
        <end position="416"/>
    </location>
</feature>
<evidence type="ECO:0000256" key="1">
    <source>
        <dbReference type="ARBA" id="ARBA00000365"/>
    </source>
</evidence>
<dbReference type="GO" id="GO:0006013">
    <property type="term" value="P:mannose metabolic process"/>
    <property type="evidence" value="ECO:0007669"/>
    <property type="project" value="InterPro"/>
</dbReference>
<feature type="chain" id="PRO_5043271763" description="Alpha-mannosidase" evidence="12">
    <location>
        <begin position="16"/>
        <end position="985"/>
    </location>
</feature>
<sequence>MRTWLAAALLCHVAAEQVQVHIVCHTHDDVGWLKTVDEYYTGQNNSIQHAYVHMILDTVVRALAADKSRTFTYVEQAFFVRWWRQQDERTKALVKDLVKDGRLEFTNGGWCMHDEAAPHYVDMIDQTTLGHKFLMDEFGVAPRTGWQLDPFGHSATQASLLSAEVGFQGLFFGRIDYQDLELRQQQRSAEFVWRASKSLGATSQVFTGLTGEYQGNYGPPGGFDWDVRNSDETIQDDPALEDYNVKSRVEDFVQAALTEANMTRGKNIMMTMGSDFQYEDAASWYFNLDRLIQHVNADGRVKVFYSTPSRYVDAKRLETKVMWPLKEDDFFPYADGPHKFWTGYFTSRPALKRYIRDSSAFFQVSKQVGALAQLTGNAKLGPGVEKLAEAMGVAQHHDAVSGTAKQHVTFDYAKRLSRGRNSAMTEVAGVLQSMMEVKAQQDFTVCELRNISSCAATESVGRSSKRTCFALWNGLAREREELVELPVSSAQVEVVQAGNQEAVPVQLARSLPSVTNYGRPAGGASLTLLAQLTLPALGFGGFCLQETGSALPIPAIENVTGGVEVLENDYLSLQFQGGMLSKIEDKVNKISTQAEQNWFWYEGSVGNNESSQQSGAYIFRPNRSQALPVFTGLPFMQITRGPLADEVVQTVGSWVMQRMRLGKKAKHVEITYTVGQTPLEMLAVSPRTAVDYHRRVLVFQNFCSLLELRTNTSSQVDHPLTVFLNQSFEEGLDISEAQKAFAAVQEAFPVVGRQGLSRSRRSLKGWKNLDPGQSRTPLAWPFISLLALTMMQLGEVRCALCILTMFTTYIRPCEALKLLKRDVVRSTDLGVSWALNVNTSEEAQQSKVGLQDEAMLLDNKMLDYLGVLAQGLPFTTLFEMQYPQLHRTWHATLAHLGLPMETADLYQLRHSGASWDRLKKVRSLLEIKLRGRWSSDASLKRYESHAKVAQLYEKLPDSIKKRADSSPQLLKEMIIAFTSRHTPTC</sequence>
<dbReference type="GO" id="GO:0046872">
    <property type="term" value="F:metal ion binding"/>
    <property type="evidence" value="ECO:0007669"/>
    <property type="project" value="UniProtKB-KW"/>
</dbReference>
<dbReference type="Gene3D" id="3.20.110.10">
    <property type="entry name" value="Glycoside hydrolase 38, N terminal domain"/>
    <property type="match status" value="1"/>
</dbReference>
<evidence type="ECO:0000313" key="14">
    <source>
        <dbReference type="EMBL" id="CAI3973174.1"/>
    </source>
</evidence>
<dbReference type="SUPFAM" id="SSF56349">
    <property type="entry name" value="DNA breaking-rejoining enzymes"/>
    <property type="match status" value="1"/>
</dbReference>
<keyword evidence="9" id="KW-0325">Glycoprotein</keyword>
<dbReference type="InterPro" id="IPR015341">
    <property type="entry name" value="Glyco_hydro_38_cen"/>
</dbReference>
<comment type="catalytic activity">
    <reaction evidence="1">
        <text>Hydrolysis of terminal, non-reducing alpha-D-mannose residues in alpha-D-mannosides.</text>
        <dbReference type="EC" id="3.2.1.24"/>
    </reaction>
</comment>
<dbReference type="InterPro" id="IPR011682">
    <property type="entry name" value="Glyco_hydro_38_C"/>
</dbReference>
<dbReference type="GO" id="GO:0015074">
    <property type="term" value="P:DNA integration"/>
    <property type="evidence" value="ECO:0007669"/>
    <property type="project" value="InterPro"/>
</dbReference>
<dbReference type="EMBL" id="CAMXCT030000058">
    <property type="protein sequence ID" value="CAL4760486.1"/>
    <property type="molecule type" value="Genomic_DNA"/>
</dbReference>
<dbReference type="PANTHER" id="PTHR11607:SF3">
    <property type="entry name" value="LYSOSOMAL ALPHA-MANNOSIDASE"/>
    <property type="match status" value="1"/>
</dbReference>
<accession>A0A9P1FDS9</accession>
<dbReference type="InterPro" id="IPR013780">
    <property type="entry name" value="Glyco_hydro_b"/>
</dbReference>
<dbReference type="GO" id="GO:0030246">
    <property type="term" value="F:carbohydrate binding"/>
    <property type="evidence" value="ECO:0007669"/>
    <property type="project" value="InterPro"/>
</dbReference>
<evidence type="ECO:0000256" key="4">
    <source>
        <dbReference type="ARBA" id="ARBA00022723"/>
    </source>
</evidence>
<dbReference type="Proteomes" id="UP001152797">
    <property type="component" value="Unassembled WGS sequence"/>
</dbReference>
<dbReference type="FunFam" id="1.20.1270.50:FF:000003">
    <property type="entry name" value="Alpha-mannosidase"/>
    <property type="match status" value="1"/>
</dbReference>
<keyword evidence="4 11" id="KW-0479">Metal-binding</keyword>
<keyword evidence="8" id="KW-0233">DNA recombination</keyword>
<dbReference type="Gene3D" id="2.70.98.30">
    <property type="entry name" value="Golgi alpha-mannosidase II, domain 4"/>
    <property type="match status" value="1"/>
</dbReference>
<dbReference type="SUPFAM" id="SSF74650">
    <property type="entry name" value="Galactose mutarotase-like"/>
    <property type="match status" value="1"/>
</dbReference>
<dbReference type="FunFam" id="1.20.1270.50:FF:000002">
    <property type="entry name" value="Alpha-mannosidase"/>
    <property type="match status" value="1"/>
</dbReference>
<dbReference type="EMBL" id="CAMXCT010000058">
    <property type="protein sequence ID" value="CAI3973174.1"/>
    <property type="molecule type" value="Genomic_DNA"/>
</dbReference>
<keyword evidence="7" id="KW-1015">Disulfide bond</keyword>
<dbReference type="Gene3D" id="2.60.40.1180">
    <property type="entry name" value="Golgi alpha-mannosidase II"/>
    <property type="match status" value="1"/>
</dbReference>
<dbReference type="InterPro" id="IPR011013">
    <property type="entry name" value="Gal_mutarotase_sf_dom"/>
</dbReference>
<evidence type="ECO:0000256" key="8">
    <source>
        <dbReference type="ARBA" id="ARBA00023172"/>
    </source>
</evidence>
<evidence type="ECO:0000256" key="5">
    <source>
        <dbReference type="ARBA" id="ARBA00022801"/>
    </source>
</evidence>
<dbReference type="InterPro" id="IPR011330">
    <property type="entry name" value="Glyco_hydro/deAcase_b/a-brl"/>
</dbReference>
<keyword evidence="6 11" id="KW-0862">Zinc</keyword>
<protein>
    <recommendedName>
        <fullName evidence="3 11">Alpha-mannosidase</fullName>
        <ecNumber evidence="11">3.2.1.-</ecNumber>
    </recommendedName>
</protein>
<dbReference type="SUPFAM" id="SSF88688">
    <property type="entry name" value="Families 57/38 glycoside transferase middle domain"/>
    <property type="match status" value="1"/>
</dbReference>
<dbReference type="GO" id="GO:0004559">
    <property type="term" value="F:alpha-mannosidase activity"/>
    <property type="evidence" value="ECO:0007669"/>
    <property type="project" value="UniProtKB-EC"/>
</dbReference>
<evidence type="ECO:0000256" key="2">
    <source>
        <dbReference type="ARBA" id="ARBA00009792"/>
    </source>
</evidence>
<gene>
    <name evidence="14" type="ORF">C1SCF055_LOCUS1697</name>
</gene>
<evidence type="ECO:0000256" key="9">
    <source>
        <dbReference type="ARBA" id="ARBA00023180"/>
    </source>
</evidence>
<dbReference type="CDD" id="cd10810">
    <property type="entry name" value="GH38N_AMII_LAM_like"/>
    <property type="match status" value="1"/>
</dbReference>
<reference evidence="14" key="1">
    <citation type="submission" date="2022-10" db="EMBL/GenBank/DDBJ databases">
        <authorList>
            <person name="Chen Y."/>
            <person name="Dougan E. K."/>
            <person name="Chan C."/>
            <person name="Rhodes N."/>
            <person name="Thang M."/>
        </authorList>
    </citation>
    <scope>NUCLEOTIDE SEQUENCE</scope>
</reference>
<dbReference type="Gene3D" id="1.20.1270.50">
    <property type="entry name" value="Glycoside hydrolase family 38, central domain"/>
    <property type="match status" value="2"/>
</dbReference>
<dbReference type="InterPro" id="IPR000602">
    <property type="entry name" value="Glyco_hydro_38_N"/>
</dbReference>
<dbReference type="Pfam" id="PF07748">
    <property type="entry name" value="Glyco_hydro_38C"/>
    <property type="match status" value="1"/>
</dbReference>
<dbReference type="InterPro" id="IPR050843">
    <property type="entry name" value="Glycosyl_Hydrlase_38"/>
</dbReference>
<comment type="caution">
    <text evidence="14">The sequence shown here is derived from an EMBL/GenBank/DDBJ whole genome shotgun (WGS) entry which is preliminary data.</text>
</comment>
<dbReference type="InterPro" id="IPR011010">
    <property type="entry name" value="DNA_brk_join_enz"/>
</dbReference>
<evidence type="ECO:0000256" key="11">
    <source>
        <dbReference type="RuleBase" id="RU361199"/>
    </source>
</evidence>
<keyword evidence="10 11" id="KW-0326">Glycosidase</keyword>
<evidence type="ECO:0000313" key="15">
    <source>
        <dbReference type="EMBL" id="CAL4760486.1"/>
    </source>
</evidence>
<comment type="cofactor">
    <cofactor evidence="11">
        <name>Zn(2+)</name>
        <dbReference type="ChEBI" id="CHEBI:29105"/>
    </cofactor>
    <text evidence="11">Binds 1 zinc ion per subunit.</text>
</comment>
<evidence type="ECO:0000259" key="13">
    <source>
        <dbReference type="SMART" id="SM00872"/>
    </source>
</evidence>
<dbReference type="GO" id="GO:0003677">
    <property type="term" value="F:DNA binding"/>
    <property type="evidence" value="ECO:0007669"/>
    <property type="project" value="InterPro"/>
</dbReference>
<dbReference type="PANTHER" id="PTHR11607">
    <property type="entry name" value="ALPHA-MANNOSIDASE"/>
    <property type="match status" value="1"/>
</dbReference>
<dbReference type="EC" id="3.2.1.-" evidence="11"/>
<feature type="signal peptide" evidence="12">
    <location>
        <begin position="1"/>
        <end position="15"/>
    </location>
</feature>
<dbReference type="AlphaFoldDB" id="A0A9P1FDS9"/>
<dbReference type="FunFam" id="3.20.110.10:FF:000001">
    <property type="entry name" value="Alpha-mannosidase"/>
    <property type="match status" value="1"/>
</dbReference>
<dbReference type="InterPro" id="IPR037094">
    <property type="entry name" value="Glyco_hydro_38_cen_sf"/>
</dbReference>
<keyword evidence="16" id="KW-1185">Reference proteome</keyword>
<evidence type="ECO:0000256" key="6">
    <source>
        <dbReference type="ARBA" id="ARBA00022833"/>
    </source>
</evidence>
<proteinExistence type="inferred from homology"/>
<dbReference type="Pfam" id="PF09261">
    <property type="entry name" value="Alpha-mann_mid"/>
    <property type="match status" value="1"/>
</dbReference>
<evidence type="ECO:0000256" key="7">
    <source>
        <dbReference type="ARBA" id="ARBA00023157"/>
    </source>
</evidence>
<keyword evidence="12" id="KW-0732">Signal</keyword>
<name>A0A9P1FDS9_9DINO</name>
<comment type="similarity">
    <text evidence="2 11">Belongs to the glycosyl hydrolase 38 family.</text>
</comment>
<evidence type="ECO:0000256" key="3">
    <source>
        <dbReference type="ARBA" id="ARBA00012752"/>
    </source>
</evidence>
<dbReference type="SMART" id="SM00872">
    <property type="entry name" value="Alpha-mann_mid"/>
    <property type="match status" value="1"/>
</dbReference>
<dbReference type="InterPro" id="IPR027291">
    <property type="entry name" value="Glyco_hydro_38_N_sf"/>
</dbReference>
<dbReference type="Gene3D" id="1.10.443.10">
    <property type="entry name" value="Intergrase catalytic core"/>
    <property type="match status" value="1"/>
</dbReference>
<organism evidence="14">
    <name type="scientific">Cladocopium goreaui</name>
    <dbReference type="NCBI Taxonomy" id="2562237"/>
    <lineage>
        <taxon>Eukaryota</taxon>
        <taxon>Sar</taxon>
        <taxon>Alveolata</taxon>
        <taxon>Dinophyceae</taxon>
        <taxon>Suessiales</taxon>
        <taxon>Symbiodiniaceae</taxon>
        <taxon>Cladocopium</taxon>
    </lineage>
</organism>
<dbReference type="OrthoDB" id="441398at2759"/>
<evidence type="ECO:0000256" key="10">
    <source>
        <dbReference type="ARBA" id="ARBA00023295"/>
    </source>
</evidence>
<dbReference type="Pfam" id="PF01074">
    <property type="entry name" value="Glyco_hydro_38N"/>
    <property type="match status" value="1"/>
</dbReference>
<evidence type="ECO:0000256" key="12">
    <source>
        <dbReference type="SAM" id="SignalP"/>
    </source>
</evidence>